<sequence>MPDNVSSIISQICKEDIHIDGVNRKADNVSSIITQIFKEDIHIDGVNRKAVAGEHKEKPDCVSEEVWEKWLAYRSLPEVIEKSPRNWYSEKAGLDTGCSRHSGGFRSAMSMLLLWLMPYNVSSIITHILKEDIQKDGVHWKGEPGLHSEKYF</sequence>
<gene>
    <name evidence="1" type="ORF">PHJA_001323300</name>
</gene>
<name>A0A830C6T5_9LAMI</name>
<evidence type="ECO:0000313" key="2">
    <source>
        <dbReference type="Proteomes" id="UP000653305"/>
    </source>
</evidence>
<proteinExistence type="predicted"/>
<accession>A0A830C6T5</accession>
<dbReference type="Proteomes" id="UP000653305">
    <property type="component" value="Unassembled WGS sequence"/>
</dbReference>
<reference evidence="1" key="1">
    <citation type="submission" date="2020-07" db="EMBL/GenBank/DDBJ databases">
        <title>Ethylene signaling mediates host invasion by parasitic plants.</title>
        <authorList>
            <person name="Yoshida S."/>
        </authorList>
    </citation>
    <scope>NUCLEOTIDE SEQUENCE</scope>
    <source>
        <strain evidence="1">Okayama</strain>
    </source>
</reference>
<comment type="caution">
    <text evidence="1">The sequence shown here is derived from an EMBL/GenBank/DDBJ whole genome shotgun (WGS) entry which is preliminary data.</text>
</comment>
<protein>
    <submittedName>
        <fullName evidence="1">Uncharacterized protein</fullName>
    </submittedName>
</protein>
<dbReference type="EMBL" id="BMAC01000256">
    <property type="protein sequence ID" value="GFP91793.1"/>
    <property type="molecule type" value="Genomic_DNA"/>
</dbReference>
<organism evidence="1 2">
    <name type="scientific">Phtheirospermum japonicum</name>
    <dbReference type="NCBI Taxonomy" id="374723"/>
    <lineage>
        <taxon>Eukaryota</taxon>
        <taxon>Viridiplantae</taxon>
        <taxon>Streptophyta</taxon>
        <taxon>Embryophyta</taxon>
        <taxon>Tracheophyta</taxon>
        <taxon>Spermatophyta</taxon>
        <taxon>Magnoliopsida</taxon>
        <taxon>eudicotyledons</taxon>
        <taxon>Gunneridae</taxon>
        <taxon>Pentapetalae</taxon>
        <taxon>asterids</taxon>
        <taxon>lamiids</taxon>
        <taxon>Lamiales</taxon>
        <taxon>Orobanchaceae</taxon>
        <taxon>Orobanchaceae incertae sedis</taxon>
        <taxon>Phtheirospermum</taxon>
    </lineage>
</organism>
<evidence type="ECO:0000313" key="1">
    <source>
        <dbReference type="EMBL" id="GFP91793.1"/>
    </source>
</evidence>
<dbReference type="OrthoDB" id="1303002at2759"/>
<keyword evidence="2" id="KW-1185">Reference proteome</keyword>
<dbReference type="AlphaFoldDB" id="A0A830C6T5"/>